<dbReference type="SUPFAM" id="SSF46689">
    <property type="entry name" value="Homeodomain-like"/>
    <property type="match status" value="1"/>
</dbReference>
<proteinExistence type="predicted"/>
<gene>
    <name evidence="6" type="ORF">TTEB3V08_LOCUS428</name>
</gene>
<feature type="region of interest" description="Disordered" evidence="4">
    <location>
        <begin position="269"/>
        <end position="296"/>
    </location>
</feature>
<comment type="subcellular location">
    <subcellularLocation>
        <location evidence="1">Nucleus</location>
    </subcellularLocation>
</comment>
<name>A0A7R9FES6_9NEOP</name>
<dbReference type="GO" id="GO:0003682">
    <property type="term" value="F:chromatin binding"/>
    <property type="evidence" value="ECO:0007669"/>
    <property type="project" value="TreeGrafter"/>
</dbReference>
<sequence length="432" mass="48781">MLGIETWTLSSVWVSDRTKEHMPMWCPPTPPQNDNDVYMDQSLGFLYEQTIMSESQLPPVYIKKELKRRLDLLPMSDREGHMPHLSRPIYATAGGREHELSYTTNPQRMAGNKTLALLSPDKEFVCPSGRRPIKVRHKEESMSAPRSLFDRPSSALARMRRDMKLQKCRGIVRPPLPIPGLKPPTLLKPAPEPENVPEWAVYEDWAILQAVQSFQELPLNLMILSPGHTPNWDMVSDMVNTVSRAYRSPKQCRNRYESVIIPREEGKLLFDPSPKKQKKTKSGMYKFPSQTKTNRPMRTSQLYMQDNNLTSTQIFVQRFDAIKGVSNKRTPTVKPLLANPSVKNPKHAAVLAENNINIDCPLTPVEIAARRAERILKEKQKSAQASAAAQTVVVSTMMQTSTVATLSPALRPQRPVATLTVQVTPTALSKTQ</sequence>
<dbReference type="AlphaFoldDB" id="A0A7R9FES6"/>
<dbReference type="InterPro" id="IPR001005">
    <property type="entry name" value="SANT/Myb"/>
</dbReference>
<accession>A0A7R9FES6</accession>
<dbReference type="Gene3D" id="1.10.10.60">
    <property type="entry name" value="Homeodomain-like"/>
    <property type="match status" value="1"/>
</dbReference>
<dbReference type="GO" id="GO:0000812">
    <property type="term" value="C:Swr1 complex"/>
    <property type="evidence" value="ECO:0007669"/>
    <property type="project" value="TreeGrafter"/>
</dbReference>
<feature type="domain" description="Myb-like" evidence="5">
    <location>
        <begin position="199"/>
        <end position="260"/>
    </location>
</feature>
<dbReference type="GO" id="GO:0035267">
    <property type="term" value="C:NuA4 histone acetyltransferase complex"/>
    <property type="evidence" value="ECO:0007669"/>
    <property type="project" value="TreeGrafter"/>
</dbReference>
<keyword evidence="2" id="KW-0227">DNA damage</keyword>
<evidence type="ECO:0000256" key="1">
    <source>
        <dbReference type="ARBA" id="ARBA00004123"/>
    </source>
</evidence>
<evidence type="ECO:0000256" key="4">
    <source>
        <dbReference type="SAM" id="MobiDB-lite"/>
    </source>
</evidence>
<dbReference type="GO" id="GO:0006281">
    <property type="term" value="P:DNA repair"/>
    <property type="evidence" value="ECO:0007669"/>
    <property type="project" value="UniProtKB-KW"/>
</dbReference>
<organism evidence="6">
    <name type="scientific">Timema tahoe</name>
    <dbReference type="NCBI Taxonomy" id="61484"/>
    <lineage>
        <taxon>Eukaryota</taxon>
        <taxon>Metazoa</taxon>
        <taxon>Ecdysozoa</taxon>
        <taxon>Arthropoda</taxon>
        <taxon>Hexapoda</taxon>
        <taxon>Insecta</taxon>
        <taxon>Pterygota</taxon>
        <taxon>Neoptera</taxon>
        <taxon>Polyneoptera</taxon>
        <taxon>Phasmatodea</taxon>
        <taxon>Timematodea</taxon>
        <taxon>Timematoidea</taxon>
        <taxon>Timematidae</taxon>
        <taxon>Timema</taxon>
    </lineage>
</organism>
<dbReference type="PANTHER" id="PTHR46459">
    <property type="entry name" value="E1A-BINDING PROTEIN P400-RELATED"/>
    <property type="match status" value="1"/>
</dbReference>
<dbReference type="InterPro" id="IPR009057">
    <property type="entry name" value="Homeodomain-like_sf"/>
</dbReference>
<dbReference type="EMBL" id="OE000062">
    <property type="protein sequence ID" value="CAD7452243.1"/>
    <property type="molecule type" value="Genomic_DNA"/>
</dbReference>
<dbReference type="PANTHER" id="PTHR46459:SF1">
    <property type="entry name" value="E1A-BINDING PROTEIN P400"/>
    <property type="match status" value="1"/>
</dbReference>
<evidence type="ECO:0000256" key="3">
    <source>
        <dbReference type="ARBA" id="ARBA00023204"/>
    </source>
</evidence>
<protein>
    <recommendedName>
        <fullName evidence="5">Myb-like domain-containing protein</fullName>
    </recommendedName>
</protein>
<reference evidence="6" key="1">
    <citation type="submission" date="2020-11" db="EMBL/GenBank/DDBJ databases">
        <authorList>
            <person name="Tran Van P."/>
        </authorList>
    </citation>
    <scope>NUCLEOTIDE SEQUENCE</scope>
</reference>
<keyword evidence="3" id="KW-0234">DNA repair</keyword>
<evidence type="ECO:0000259" key="5">
    <source>
        <dbReference type="PROSITE" id="PS50090"/>
    </source>
</evidence>
<evidence type="ECO:0000313" key="6">
    <source>
        <dbReference type="EMBL" id="CAD7452243.1"/>
    </source>
</evidence>
<dbReference type="PROSITE" id="PS50090">
    <property type="entry name" value="MYB_LIKE"/>
    <property type="match status" value="1"/>
</dbReference>
<evidence type="ECO:0000256" key="2">
    <source>
        <dbReference type="ARBA" id="ARBA00022763"/>
    </source>
</evidence>